<feature type="transmembrane region" description="Helical" evidence="8">
    <location>
        <begin position="552"/>
        <end position="574"/>
    </location>
</feature>
<evidence type="ECO:0000313" key="10">
    <source>
        <dbReference type="EMBL" id="KAL2534960.1"/>
    </source>
</evidence>
<comment type="subcellular location">
    <subcellularLocation>
        <location evidence="1">Membrane</location>
        <topology evidence="1">Multi-pass membrane protein</topology>
    </subcellularLocation>
</comment>
<name>A0ABD1VC95_9LAMI</name>
<evidence type="ECO:0000256" key="6">
    <source>
        <dbReference type="ARBA" id="ARBA00023136"/>
    </source>
</evidence>
<feature type="transmembrane region" description="Helical" evidence="8">
    <location>
        <begin position="224"/>
        <end position="248"/>
    </location>
</feature>
<feature type="transmembrane region" description="Helical" evidence="8">
    <location>
        <begin position="268"/>
        <end position="290"/>
    </location>
</feature>
<evidence type="ECO:0000259" key="9">
    <source>
        <dbReference type="Pfam" id="PF01490"/>
    </source>
</evidence>
<dbReference type="AlphaFoldDB" id="A0ABD1VC95"/>
<feature type="transmembrane region" description="Helical" evidence="8">
    <location>
        <begin position="521"/>
        <end position="540"/>
    </location>
</feature>
<feature type="transmembrane region" description="Helical" evidence="8">
    <location>
        <begin position="379"/>
        <end position="400"/>
    </location>
</feature>
<keyword evidence="4" id="KW-0029">Amino-acid transport</keyword>
<accession>A0ABD1VC95</accession>
<comment type="similarity">
    <text evidence="7">Belongs to the amino acid/polyamine transporter 2 family. Amino acid/auxin permease (AAAP) (TC 2.A.18.5) subfamily.</text>
</comment>
<dbReference type="FunFam" id="1.20.1740.10:FF:000047">
    <property type="entry name" value="Amino acid transporter AVT1A"/>
    <property type="match status" value="1"/>
</dbReference>
<feature type="domain" description="Amino acid transporter transmembrane" evidence="9">
    <location>
        <begin position="193"/>
        <end position="573"/>
    </location>
</feature>
<feature type="transmembrane region" description="Helical" evidence="8">
    <location>
        <begin position="337"/>
        <end position="359"/>
    </location>
</feature>
<evidence type="ECO:0000256" key="5">
    <source>
        <dbReference type="ARBA" id="ARBA00022989"/>
    </source>
</evidence>
<gene>
    <name evidence="10" type="ORF">Adt_08311</name>
</gene>
<dbReference type="InterPro" id="IPR013057">
    <property type="entry name" value="AA_transpt_TM"/>
</dbReference>
<keyword evidence="2" id="KW-0813">Transport</keyword>
<dbReference type="PANTHER" id="PTHR22950:SF701">
    <property type="entry name" value="AMINO ACID TRANSPORTER AVT1A-LIKE"/>
    <property type="match status" value="1"/>
</dbReference>
<feature type="transmembrane region" description="Helical" evidence="8">
    <location>
        <begin position="491"/>
        <end position="515"/>
    </location>
</feature>
<evidence type="ECO:0000256" key="1">
    <source>
        <dbReference type="ARBA" id="ARBA00004141"/>
    </source>
</evidence>
<dbReference type="Proteomes" id="UP001604336">
    <property type="component" value="Unassembled WGS sequence"/>
</dbReference>
<keyword evidence="3 8" id="KW-0812">Transmembrane</keyword>
<evidence type="ECO:0000256" key="3">
    <source>
        <dbReference type="ARBA" id="ARBA00022692"/>
    </source>
</evidence>
<evidence type="ECO:0000256" key="8">
    <source>
        <dbReference type="SAM" id="Phobius"/>
    </source>
</evidence>
<comment type="caution">
    <text evidence="10">The sequence shown here is derived from an EMBL/GenBank/DDBJ whole genome shotgun (WGS) entry which is preliminary data.</text>
</comment>
<evidence type="ECO:0000256" key="7">
    <source>
        <dbReference type="ARBA" id="ARBA00049662"/>
    </source>
</evidence>
<dbReference type="PANTHER" id="PTHR22950">
    <property type="entry name" value="AMINO ACID TRANSPORTER"/>
    <property type="match status" value="1"/>
</dbReference>
<keyword evidence="6 8" id="KW-0472">Membrane</keyword>
<organism evidence="10 11">
    <name type="scientific">Abeliophyllum distichum</name>
    <dbReference type="NCBI Taxonomy" id="126358"/>
    <lineage>
        <taxon>Eukaryota</taxon>
        <taxon>Viridiplantae</taxon>
        <taxon>Streptophyta</taxon>
        <taxon>Embryophyta</taxon>
        <taxon>Tracheophyta</taxon>
        <taxon>Spermatophyta</taxon>
        <taxon>Magnoliopsida</taxon>
        <taxon>eudicotyledons</taxon>
        <taxon>Gunneridae</taxon>
        <taxon>Pentapetalae</taxon>
        <taxon>asterids</taxon>
        <taxon>lamiids</taxon>
        <taxon>Lamiales</taxon>
        <taxon>Oleaceae</taxon>
        <taxon>Forsythieae</taxon>
        <taxon>Abeliophyllum</taxon>
    </lineage>
</organism>
<protein>
    <submittedName>
        <fullName evidence="10">Transmembrane amino acid transporter family protein</fullName>
    </submittedName>
</protein>
<keyword evidence="5 8" id="KW-1133">Transmembrane helix</keyword>
<feature type="transmembrane region" description="Helical" evidence="8">
    <location>
        <begin position="412"/>
        <end position="435"/>
    </location>
</feature>
<evidence type="ECO:0000256" key="2">
    <source>
        <dbReference type="ARBA" id="ARBA00022448"/>
    </source>
</evidence>
<dbReference type="GO" id="GO:0031090">
    <property type="term" value="C:organelle membrane"/>
    <property type="evidence" value="ECO:0007669"/>
    <property type="project" value="UniProtKB-ARBA"/>
</dbReference>
<keyword evidence="11" id="KW-1185">Reference proteome</keyword>
<sequence>MRSTSADASLPRKLENPKYFAVFYCVPQYLQPPKTPGGFKLMAEKYMEEEGDAAEFFFENGRYGGDGGYTEEEGTEEEDEEVGFLENDGGWISRSSSLVSQQWPHSFKETTDIYTIAVSPNFGTIRRVSGAGYSVSDVNNNNSLDLNEKAPLLKEYKKIHQTDIDRIARAQSSWSEKASLNEQLHGELPIRHGCSLVQTIFNGVNVMAGVGLLSTPYTVKEAGWASLAVLILFAFVCCYTAILMKYCFESKEGISTFPDMGEAAFGKYGRIFVSIILYSELYTACVEFIILEGDNLTRLFPGASIDLSGFQLDSTHLFGILTVVIILPTVWLKDLRLISYLSAGGVIATVVLVLCLLLIGSTEGIGFHQRGQVVNWSGIPFAIGIYGFCYSGHSVFPNIYRSMADKTKFIRALVICFILCVLIYGGAAVTGYLMFGRDTQSQITLNLPQHTVGSKIALWTTVVTPLTKYPFRNEISISIEELLPARLSNSFWCFILLRTALVVSSLFVAFVIPFFGLVMSLIGSLFSVLMAVIMPALCFLKIVGKNATRVQLMLSVAIVALGTISAVLGTYTSLSEIVRQY</sequence>
<evidence type="ECO:0000256" key="4">
    <source>
        <dbReference type="ARBA" id="ARBA00022970"/>
    </source>
</evidence>
<reference evidence="11" key="1">
    <citation type="submission" date="2024-07" db="EMBL/GenBank/DDBJ databases">
        <title>Two chromosome-level genome assemblies of Korean endemic species Abeliophyllum distichum and Forsythia ovata (Oleaceae).</title>
        <authorList>
            <person name="Jang H."/>
        </authorList>
    </citation>
    <scope>NUCLEOTIDE SEQUENCE [LARGE SCALE GENOMIC DNA]</scope>
</reference>
<evidence type="ECO:0000313" key="11">
    <source>
        <dbReference type="Proteomes" id="UP001604336"/>
    </source>
</evidence>
<dbReference type="EMBL" id="JBFOLK010000002">
    <property type="protein sequence ID" value="KAL2534960.1"/>
    <property type="molecule type" value="Genomic_DNA"/>
</dbReference>
<proteinExistence type="inferred from homology"/>
<dbReference type="GO" id="GO:0006865">
    <property type="term" value="P:amino acid transport"/>
    <property type="evidence" value="ECO:0007669"/>
    <property type="project" value="UniProtKB-KW"/>
</dbReference>
<feature type="transmembrane region" description="Helical" evidence="8">
    <location>
        <begin position="310"/>
        <end position="330"/>
    </location>
</feature>
<dbReference type="Pfam" id="PF01490">
    <property type="entry name" value="Aa_trans"/>
    <property type="match status" value="1"/>
</dbReference>